<dbReference type="EMBL" id="HBJA01118543">
    <property type="protein sequence ID" value="CAE0829510.1"/>
    <property type="molecule type" value="Transcribed_RNA"/>
</dbReference>
<reference evidence="2" key="1">
    <citation type="submission" date="2021-01" db="EMBL/GenBank/DDBJ databases">
        <authorList>
            <person name="Corre E."/>
            <person name="Pelletier E."/>
            <person name="Niang G."/>
            <person name="Scheremetjew M."/>
            <person name="Finn R."/>
            <person name="Kale V."/>
            <person name="Holt S."/>
            <person name="Cochrane G."/>
            <person name="Meng A."/>
            <person name="Brown T."/>
            <person name="Cohen L."/>
        </authorList>
    </citation>
    <scope>NUCLEOTIDE SEQUENCE</scope>
    <source>
        <strain evidence="2">CCMP1594</strain>
    </source>
</reference>
<sequence>MRQHCLQLVAYLRMTAEVVEAALPAVGGSAAFKCQRQCLHSMRQHCLQLVAATPAHGSGSAFTMWQHCLQTVVPPHCLQSVVPLPLQCCMPLECCSTASQHCSTASGLQQHCLWTAAALLLDSDTAFPMRQHCLQLVAALPSHGSGRAFTMRQQHCC</sequence>
<evidence type="ECO:0000313" key="2">
    <source>
        <dbReference type="EMBL" id="CAE0829510.1"/>
    </source>
</evidence>
<feature type="chain" id="PRO_5030859679" evidence="1">
    <location>
        <begin position="22"/>
        <end position="157"/>
    </location>
</feature>
<feature type="signal peptide" evidence="1">
    <location>
        <begin position="1"/>
        <end position="21"/>
    </location>
</feature>
<proteinExistence type="predicted"/>
<organism evidence="2">
    <name type="scientific">Eutreptiella gymnastica</name>
    <dbReference type="NCBI Taxonomy" id="73025"/>
    <lineage>
        <taxon>Eukaryota</taxon>
        <taxon>Discoba</taxon>
        <taxon>Euglenozoa</taxon>
        <taxon>Euglenida</taxon>
        <taxon>Spirocuta</taxon>
        <taxon>Euglenophyceae</taxon>
        <taxon>Eutreptiales</taxon>
        <taxon>Eutreptiaceae</taxon>
        <taxon>Eutreptiella</taxon>
    </lineage>
</organism>
<gene>
    <name evidence="2" type="ORF">EGYM00163_LOCUS40788</name>
</gene>
<evidence type="ECO:0000256" key="1">
    <source>
        <dbReference type="SAM" id="SignalP"/>
    </source>
</evidence>
<dbReference type="AlphaFoldDB" id="A0A7S4LHA1"/>
<protein>
    <submittedName>
        <fullName evidence="2">Uncharacterized protein</fullName>
    </submittedName>
</protein>
<accession>A0A7S4LHA1</accession>
<name>A0A7S4LHA1_9EUGL</name>
<keyword evidence="1" id="KW-0732">Signal</keyword>